<dbReference type="SUPFAM" id="SSF55785">
    <property type="entry name" value="PYP-like sensor domain (PAS domain)"/>
    <property type="match status" value="1"/>
</dbReference>
<sequence length="173" mass="20071">MEKTKFYDEAVNNFYRDKEIHSYPISSLDIYTKHFSTVCKSLQDVQQLSGLAKREKWHDQVPFRNEIMDKEHVVVVTDANLNIVYASQNMYHMNGYMPEEVYGKKPKMFQGAETCKETTNKVSEAIKNNEAFEVVLTNYRKNGSVYNCWIKGSPIFDKAGKVVNFIAFEKEVA</sequence>
<dbReference type="RefSeq" id="WP_147742207.1">
    <property type="nucleotide sequence ID" value="NZ_VRUR01000001.1"/>
</dbReference>
<feature type="domain" description="PAC" evidence="5">
    <location>
        <begin position="130"/>
        <end position="173"/>
    </location>
</feature>
<evidence type="ECO:0000256" key="1">
    <source>
        <dbReference type="ARBA" id="ARBA00022630"/>
    </source>
</evidence>
<dbReference type="CDD" id="cd00130">
    <property type="entry name" value="PAS"/>
    <property type="match status" value="1"/>
</dbReference>
<keyword evidence="3" id="KW-0157">Chromophore</keyword>
<accession>A0A5C8V848</accession>
<dbReference type="AlphaFoldDB" id="A0A5C8V848"/>
<evidence type="ECO:0000259" key="5">
    <source>
        <dbReference type="PROSITE" id="PS50113"/>
    </source>
</evidence>
<keyword evidence="7" id="KW-1185">Reference proteome</keyword>
<dbReference type="PROSITE" id="PS50113">
    <property type="entry name" value="PAC"/>
    <property type="match status" value="1"/>
</dbReference>
<keyword evidence="2" id="KW-0288">FMN</keyword>
<dbReference type="Gene3D" id="3.30.450.20">
    <property type="entry name" value="PAS domain"/>
    <property type="match status" value="1"/>
</dbReference>
<gene>
    <name evidence="6" type="ORF">FVB32_06135</name>
</gene>
<name>A0A5C8V848_9FLAO</name>
<reference evidence="6 7" key="1">
    <citation type="submission" date="2019-08" db="EMBL/GenBank/DDBJ databases">
        <title>Professor.</title>
        <authorList>
            <person name="Park J.S."/>
        </authorList>
    </citation>
    <scope>NUCLEOTIDE SEQUENCE [LARGE SCALE GENOMIC DNA]</scope>
    <source>
        <strain evidence="6 7">176CP5-101</strain>
    </source>
</reference>
<feature type="domain" description="PAS" evidence="4">
    <location>
        <begin position="74"/>
        <end position="129"/>
    </location>
</feature>
<dbReference type="InterPro" id="IPR035965">
    <property type="entry name" value="PAS-like_dom_sf"/>
</dbReference>
<dbReference type="Proteomes" id="UP000321456">
    <property type="component" value="Unassembled WGS sequence"/>
</dbReference>
<dbReference type="PANTHER" id="PTHR47429:SF2">
    <property type="entry name" value="PROTEIN TWIN LOV 1"/>
    <property type="match status" value="1"/>
</dbReference>
<dbReference type="Pfam" id="PF13426">
    <property type="entry name" value="PAS_9"/>
    <property type="match status" value="1"/>
</dbReference>
<dbReference type="PANTHER" id="PTHR47429">
    <property type="entry name" value="PROTEIN TWIN LOV 1"/>
    <property type="match status" value="1"/>
</dbReference>
<evidence type="ECO:0000313" key="7">
    <source>
        <dbReference type="Proteomes" id="UP000321456"/>
    </source>
</evidence>
<dbReference type="EMBL" id="VRUR01000001">
    <property type="protein sequence ID" value="TXN37867.1"/>
    <property type="molecule type" value="Genomic_DNA"/>
</dbReference>
<keyword evidence="1" id="KW-0285">Flavoprotein</keyword>
<dbReference type="NCBIfam" id="TIGR00229">
    <property type="entry name" value="sensory_box"/>
    <property type="match status" value="1"/>
</dbReference>
<proteinExistence type="predicted"/>
<evidence type="ECO:0000313" key="6">
    <source>
        <dbReference type="EMBL" id="TXN37867.1"/>
    </source>
</evidence>
<evidence type="ECO:0000256" key="3">
    <source>
        <dbReference type="ARBA" id="ARBA00022991"/>
    </source>
</evidence>
<evidence type="ECO:0000256" key="2">
    <source>
        <dbReference type="ARBA" id="ARBA00022643"/>
    </source>
</evidence>
<organism evidence="6 7">
    <name type="scientific">Flagellimonas hymeniacidonis</name>
    <dbReference type="NCBI Taxonomy" id="2603628"/>
    <lineage>
        <taxon>Bacteria</taxon>
        <taxon>Pseudomonadati</taxon>
        <taxon>Bacteroidota</taxon>
        <taxon>Flavobacteriia</taxon>
        <taxon>Flavobacteriales</taxon>
        <taxon>Flavobacteriaceae</taxon>
        <taxon>Flagellimonas</taxon>
    </lineage>
</organism>
<comment type="caution">
    <text evidence="6">The sequence shown here is derived from an EMBL/GenBank/DDBJ whole genome shotgun (WGS) entry which is preliminary data.</text>
</comment>
<protein>
    <submittedName>
        <fullName evidence="6">PAS domain-containing protein</fullName>
    </submittedName>
</protein>
<dbReference type="InterPro" id="IPR000700">
    <property type="entry name" value="PAS-assoc_C"/>
</dbReference>
<dbReference type="InterPro" id="IPR000014">
    <property type="entry name" value="PAS"/>
</dbReference>
<evidence type="ECO:0000259" key="4">
    <source>
        <dbReference type="PROSITE" id="PS50112"/>
    </source>
</evidence>
<dbReference type="PROSITE" id="PS50112">
    <property type="entry name" value="PAS"/>
    <property type="match status" value="1"/>
</dbReference>